<feature type="domain" description="Prepilin type IV endopeptidase peptidase" evidence="3">
    <location>
        <begin position="3"/>
        <end position="48"/>
    </location>
</feature>
<dbReference type="InterPro" id="IPR050882">
    <property type="entry name" value="Prepilin_peptidase/N-MTase"/>
</dbReference>
<evidence type="ECO:0000313" key="5">
    <source>
        <dbReference type="Proteomes" id="UP000019102"/>
    </source>
</evidence>
<dbReference type="Pfam" id="PF01478">
    <property type="entry name" value="Peptidase_A24"/>
    <property type="match status" value="1"/>
</dbReference>
<reference evidence="4 5" key="1">
    <citation type="journal article" date="2014" name="Genome Announc.">
        <title>Draft Genome Sequence of the Boron-Tolerant and Moderately Halotolerant Bacterium Gracilibacillus boraciitolerans JCM 21714T.</title>
        <authorList>
            <person name="Ahmed I."/>
            <person name="Oshima K."/>
            <person name="Suda W."/>
            <person name="Kitamura K."/>
            <person name="Iida T."/>
            <person name="Ohmori Y."/>
            <person name="Fujiwara T."/>
            <person name="Hattori M."/>
            <person name="Ohkuma M."/>
        </authorList>
    </citation>
    <scope>NUCLEOTIDE SEQUENCE [LARGE SCALE GENOMIC DNA]</scope>
    <source>
        <strain evidence="4 5">JCM 21714</strain>
    </source>
</reference>
<evidence type="ECO:0000259" key="3">
    <source>
        <dbReference type="Pfam" id="PF01478"/>
    </source>
</evidence>
<feature type="transmembrane region" description="Helical" evidence="2">
    <location>
        <begin position="64"/>
        <end position="86"/>
    </location>
</feature>
<name>W4VIN9_9BACI</name>
<evidence type="ECO:0000256" key="2">
    <source>
        <dbReference type="SAM" id="Phobius"/>
    </source>
</evidence>
<dbReference type="eggNOG" id="COG1989">
    <property type="taxonomic scope" value="Bacteria"/>
</dbReference>
<evidence type="ECO:0000256" key="1">
    <source>
        <dbReference type="ARBA" id="ARBA00005801"/>
    </source>
</evidence>
<evidence type="ECO:0000313" key="4">
    <source>
        <dbReference type="EMBL" id="GAE92624.1"/>
    </source>
</evidence>
<dbReference type="EMBL" id="BAVS01000006">
    <property type="protein sequence ID" value="GAE92624.1"/>
    <property type="molecule type" value="Genomic_DNA"/>
</dbReference>
<gene>
    <name evidence="4" type="ORF">JCM21714_1632</name>
</gene>
<dbReference type="Proteomes" id="UP000019102">
    <property type="component" value="Unassembled WGS sequence"/>
</dbReference>
<dbReference type="Gene3D" id="1.20.120.1220">
    <property type="match status" value="1"/>
</dbReference>
<comment type="similarity">
    <text evidence="1">Belongs to the peptidase A24 family.</text>
</comment>
<organism evidence="4 5">
    <name type="scientific">Gracilibacillus boraciitolerans JCM 21714</name>
    <dbReference type="NCBI Taxonomy" id="1298598"/>
    <lineage>
        <taxon>Bacteria</taxon>
        <taxon>Bacillati</taxon>
        <taxon>Bacillota</taxon>
        <taxon>Bacilli</taxon>
        <taxon>Bacillales</taxon>
        <taxon>Bacillaceae</taxon>
        <taxon>Gracilibacillus</taxon>
    </lineage>
</organism>
<comment type="caution">
    <text evidence="4">The sequence shown here is derived from an EMBL/GenBank/DDBJ whole genome shotgun (WGS) entry which is preliminary data.</text>
</comment>
<sequence>MVIIIFVSNGGMGAGDMKYYTLLGLAFGYIDILLIFFLSILYGALISLGLIITKKADRKSEIPFGPHISFATLTVLFFGEQIKIWYLSFF</sequence>
<accession>W4VIN9</accession>
<dbReference type="PANTHER" id="PTHR30487:SF0">
    <property type="entry name" value="PREPILIN LEADER PEPTIDASE_N-METHYLTRANSFERASE-RELATED"/>
    <property type="match status" value="1"/>
</dbReference>
<dbReference type="GO" id="GO:0004190">
    <property type="term" value="F:aspartic-type endopeptidase activity"/>
    <property type="evidence" value="ECO:0007669"/>
    <property type="project" value="TreeGrafter"/>
</dbReference>
<dbReference type="STRING" id="1298598.JCM21714_1632"/>
<protein>
    <submittedName>
        <fullName evidence="4">Leader peptidase</fullName>
    </submittedName>
</protein>
<keyword evidence="2" id="KW-1133">Transmembrane helix</keyword>
<dbReference type="InterPro" id="IPR000045">
    <property type="entry name" value="Prepilin_IV_endopep_pep"/>
</dbReference>
<feature type="transmembrane region" description="Helical" evidence="2">
    <location>
        <begin position="26"/>
        <end position="52"/>
    </location>
</feature>
<keyword evidence="5" id="KW-1185">Reference proteome</keyword>
<dbReference type="AlphaFoldDB" id="W4VIN9"/>
<keyword evidence="2" id="KW-0812">Transmembrane</keyword>
<proteinExistence type="inferred from homology"/>
<dbReference type="GO" id="GO:0005886">
    <property type="term" value="C:plasma membrane"/>
    <property type="evidence" value="ECO:0007669"/>
    <property type="project" value="TreeGrafter"/>
</dbReference>
<keyword evidence="2" id="KW-0472">Membrane</keyword>
<dbReference type="GO" id="GO:0006465">
    <property type="term" value="P:signal peptide processing"/>
    <property type="evidence" value="ECO:0007669"/>
    <property type="project" value="TreeGrafter"/>
</dbReference>
<dbReference type="PANTHER" id="PTHR30487">
    <property type="entry name" value="TYPE 4 PREPILIN-LIKE PROTEINS LEADER PEPTIDE-PROCESSING ENZYME"/>
    <property type="match status" value="1"/>
</dbReference>